<dbReference type="EMBL" id="FMZE01000003">
    <property type="protein sequence ID" value="SDC70966.1"/>
    <property type="molecule type" value="Genomic_DNA"/>
</dbReference>
<sequence length="182" mass="20183">MVVTHPGRNHHSTYTGDVAAHSGDVELVIEFLNTFDLEEGTDVLLTRHEWHAWAHDRHLTPDPLPEAMRLRAGLRAAIGDDTVHIEERPGEQSAVPVGIVLTEHGPDLTASTAAGAVFAAAARIAIRGDWRRFKICPAHTCRWAFFDNSRNRSRTWCSMAVCGNREKARAFRKRSGGDATRP</sequence>
<accession>A0A222VJ06</accession>
<dbReference type="OrthoDB" id="123307at2"/>
<dbReference type="Gene3D" id="1.10.3300.10">
    <property type="entry name" value="Jann2411-like domain"/>
    <property type="match status" value="1"/>
</dbReference>
<dbReference type="AlphaFoldDB" id="A0A222VJ06"/>
<evidence type="ECO:0000313" key="2">
    <source>
        <dbReference type="Proteomes" id="UP000199494"/>
    </source>
</evidence>
<dbReference type="Pfam" id="PF11706">
    <property type="entry name" value="zf-CGNR"/>
    <property type="match status" value="1"/>
</dbReference>
<reference evidence="1 2" key="1">
    <citation type="submission" date="2016-10" db="EMBL/GenBank/DDBJ databases">
        <authorList>
            <person name="de Groot N.N."/>
        </authorList>
    </citation>
    <scope>NUCLEOTIDE SEQUENCE [LARGE SCALE GENOMIC DNA]</scope>
    <source>
        <strain evidence="1 2">CGMCC 4.5506</strain>
    </source>
</reference>
<keyword evidence="2" id="KW-1185">Reference proteome</keyword>
<protein>
    <submittedName>
        <fullName evidence="1">CGNR zinc finger domain-containing protein</fullName>
    </submittedName>
</protein>
<dbReference type="Proteomes" id="UP000199494">
    <property type="component" value="Unassembled WGS sequence"/>
</dbReference>
<gene>
    <name evidence="1" type="ORF">SAMN05421630_103293</name>
</gene>
<organism evidence="1 2">
    <name type="scientific">Prauserella marina</name>
    <dbReference type="NCBI Taxonomy" id="530584"/>
    <lineage>
        <taxon>Bacteria</taxon>
        <taxon>Bacillati</taxon>
        <taxon>Actinomycetota</taxon>
        <taxon>Actinomycetes</taxon>
        <taxon>Pseudonocardiales</taxon>
        <taxon>Pseudonocardiaceae</taxon>
        <taxon>Prauserella</taxon>
    </lineage>
</organism>
<dbReference type="InterPro" id="IPR010852">
    <property type="entry name" value="ABATE"/>
</dbReference>
<dbReference type="SUPFAM" id="SSF160904">
    <property type="entry name" value="Jann2411-like"/>
    <property type="match status" value="1"/>
</dbReference>
<dbReference type="STRING" id="530584.SAMN05421630_103293"/>
<proteinExistence type="predicted"/>
<evidence type="ECO:0000313" key="1">
    <source>
        <dbReference type="EMBL" id="SDC70966.1"/>
    </source>
</evidence>
<dbReference type="PANTHER" id="PTHR35525:SF3">
    <property type="entry name" value="BLL6575 PROTEIN"/>
    <property type="match status" value="1"/>
</dbReference>
<name>A0A222VJ06_9PSEU</name>
<dbReference type="PANTHER" id="PTHR35525">
    <property type="entry name" value="BLL6575 PROTEIN"/>
    <property type="match status" value="1"/>
</dbReference>
<dbReference type="InterPro" id="IPR023286">
    <property type="entry name" value="ABATE_dom_sf"/>
</dbReference>
<dbReference type="InterPro" id="IPR021005">
    <property type="entry name" value="Znf_CGNR"/>
</dbReference>
<dbReference type="KEGG" id="pmad:BAY61_01695"/>